<dbReference type="EMBL" id="CP116942">
    <property type="protein sequence ID" value="WCO67512.1"/>
    <property type="molecule type" value="Genomic_DNA"/>
</dbReference>
<accession>A0AAE9Y6K9</accession>
<evidence type="ECO:0000313" key="3">
    <source>
        <dbReference type="Proteomes" id="UP001216390"/>
    </source>
</evidence>
<dbReference type="KEGG" id="ima:PO878_02105"/>
<organism evidence="2 3">
    <name type="scientific">Iamia majanohamensis</name>
    <dbReference type="NCBI Taxonomy" id="467976"/>
    <lineage>
        <taxon>Bacteria</taxon>
        <taxon>Bacillati</taxon>
        <taxon>Actinomycetota</taxon>
        <taxon>Acidimicrobiia</taxon>
        <taxon>Acidimicrobiales</taxon>
        <taxon>Iamiaceae</taxon>
        <taxon>Iamia</taxon>
    </lineage>
</organism>
<evidence type="ECO:0008006" key="4">
    <source>
        <dbReference type="Google" id="ProtNLM"/>
    </source>
</evidence>
<proteinExistence type="predicted"/>
<feature type="chain" id="PRO_5042296650" description="Lipoprotein" evidence="1">
    <location>
        <begin position="21"/>
        <end position="96"/>
    </location>
</feature>
<feature type="signal peptide" evidence="1">
    <location>
        <begin position="1"/>
        <end position="20"/>
    </location>
</feature>
<dbReference type="PROSITE" id="PS51257">
    <property type="entry name" value="PROKAR_LIPOPROTEIN"/>
    <property type="match status" value="1"/>
</dbReference>
<dbReference type="RefSeq" id="WP_272737033.1">
    <property type="nucleotide sequence ID" value="NZ_CP116942.1"/>
</dbReference>
<keyword evidence="1" id="KW-0732">Signal</keyword>
<gene>
    <name evidence="2" type="ORF">PO878_02105</name>
</gene>
<protein>
    <recommendedName>
        <fullName evidence="4">Lipoprotein</fullName>
    </recommendedName>
</protein>
<reference evidence="2" key="1">
    <citation type="submission" date="2023-01" db="EMBL/GenBank/DDBJ databases">
        <title>The diversity of Class Acidimicrobiia in South China Sea sediment environments and the proposal of Iamia marina sp. nov., a novel species of the genus Iamia.</title>
        <authorList>
            <person name="He Y."/>
            <person name="Tian X."/>
        </authorList>
    </citation>
    <scope>NUCLEOTIDE SEQUENCE</scope>
    <source>
        <strain evidence="2">DSM 19957</strain>
    </source>
</reference>
<name>A0AAE9Y6K9_9ACTN</name>
<sequence length="96" mass="9672">MRRNLLALLCALALAAGACGDDDGGGDDAEGGAEREATVTAIMDSTGASEDEADCIVDGAVEEFGDEALDPAFQPGPEQEEAFTALYSECGVDLGG</sequence>
<evidence type="ECO:0000313" key="2">
    <source>
        <dbReference type="EMBL" id="WCO67512.1"/>
    </source>
</evidence>
<dbReference type="Proteomes" id="UP001216390">
    <property type="component" value="Chromosome"/>
</dbReference>
<evidence type="ECO:0000256" key="1">
    <source>
        <dbReference type="SAM" id="SignalP"/>
    </source>
</evidence>
<keyword evidence="3" id="KW-1185">Reference proteome</keyword>
<dbReference type="AlphaFoldDB" id="A0AAE9Y6K9"/>